<feature type="chain" id="PRO_5032859066" description="Lipoprotein" evidence="2">
    <location>
        <begin position="26"/>
        <end position="270"/>
    </location>
</feature>
<name>A0A841CBK3_9PSEU</name>
<reference evidence="3 4" key="1">
    <citation type="submission" date="2020-08" db="EMBL/GenBank/DDBJ databases">
        <title>Genomic Encyclopedia of Type Strains, Phase III (KMG-III): the genomes of soil and plant-associated and newly described type strains.</title>
        <authorList>
            <person name="Whitman W."/>
        </authorList>
    </citation>
    <scope>NUCLEOTIDE SEQUENCE [LARGE SCALE GENOMIC DNA]</scope>
    <source>
        <strain evidence="3 4">CECT 8640</strain>
    </source>
</reference>
<gene>
    <name evidence="3" type="ORF">FHS29_002473</name>
</gene>
<protein>
    <recommendedName>
        <fullName evidence="5">Lipoprotein</fullName>
    </recommendedName>
</protein>
<organism evidence="3 4">
    <name type="scientific">Saccharothrix tamanrassetensis</name>
    <dbReference type="NCBI Taxonomy" id="1051531"/>
    <lineage>
        <taxon>Bacteria</taxon>
        <taxon>Bacillati</taxon>
        <taxon>Actinomycetota</taxon>
        <taxon>Actinomycetes</taxon>
        <taxon>Pseudonocardiales</taxon>
        <taxon>Pseudonocardiaceae</taxon>
        <taxon>Saccharothrix</taxon>
    </lineage>
</organism>
<evidence type="ECO:0000256" key="1">
    <source>
        <dbReference type="SAM" id="MobiDB-lite"/>
    </source>
</evidence>
<proteinExistence type="predicted"/>
<keyword evidence="2" id="KW-0732">Signal</keyword>
<evidence type="ECO:0008006" key="5">
    <source>
        <dbReference type="Google" id="ProtNLM"/>
    </source>
</evidence>
<feature type="compositionally biased region" description="Polar residues" evidence="1">
    <location>
        <begin position="242"/>
        <end position="260"/>
    </location>
</feature>
<dbReference type="AlphaFoldDB" id="A0A841CBK3"/>
<keyword evidence="4" id="KW-1185">Reference proteome</keyword>
<dbReference type="RefSeq" id="WP_184690691.1">
    <property type="nucleotide sequence ID" value="NZ_JACHJN010000003.1"/>
</dbReference>
<feature type="signal peptide" evidence="2">
    <location>
        <begin position="1"/>
        <end position="25"/>
    </location>
</feature>
<evidence type="ECO:0000313" key="4">
    <source>
        <dbReference type="Proteomes" id="UP000547510"/>
    </source>
</evidence>
<feature type="region of interest" description="Disordered" evidence="1">
    <location>
        <begin position="27"/>
        <end position="79"/>
    </location>
</feature>
<dbReference type="Proteomes" id="UP000547510">
    <property type="component" value="Unassembled WGS sequence"/>
</dbReference>
<evidence type="ECO:0000313" key="3">
    <source>
        <dbReference type="EMBL" id="MBB5955892.1"/>
    </source>
</evidence>
<evidence type="ECO:0000256" key="2">
    <source>
        <dbReference type="SAM" id="SignalP"/>
    </source>
</evidence>
<comment type="caution">
    <text evidence="3">The sequence shown here is derived from an EMBL/GenBank/DDBJ whole genome shotgun (WGS) entry which is preliminary data.</text>
</comment>
<dbReference type="EMBL" id="JACHJN010000003">
    <property type="protein sequence ID" value="MBB5955892.1"/>
    <property type="molecule type" value="Genomic_DNA"/>
</dbReference>
<accession>A0A841CBK3</accession>
<feature type="region of interest" description="Disordered" evidence="1">
    <location>
        <begin position="240"/>
        <end position="270"/>
    </location>
</feature>
<sequence>MIPGWRAFSAASSALVLLVGCGSSADSGRGAASDTGTSATVDTRLDTIGPEPTDTAERTRGNGDPPVINVGGARLDGKSDTTAWPPKFELYEGQSKAALCKAFALGADASVPVTVDVSLSSSQFFKLLPGGENCNNTNQGDCRGFTFRPGDRATQGCRVNIEASRPSGGRAQATVTFTFQSRCTSTAGKPCDDPKVAAAAPSSGNPVLVAWTPQVDAVTAEAIPCLLEEREFVDGRWVCPSTEGSSKSTPPSTARTTAVPTSRVAVPPTT</sequence>
<dbReference type="PROSITE" id="PS51257">
    <property type="entry name" value="PROKAR_LIPOPROTEIN"/>
    <property type="match status" value="1"/>
</dbReference>